<keyword evidence="1" id="KW-1133">Transmembrane helix</keyword>
<evidence type="ECO:0000256" key="1">
    <source>
        <dbReference type="SAM" id="Phobius"/>
    </source>
</evidence>
<dbReference type="EMBL" id="VYZN01000038">
    <property type="protein sequence ID" value="KAE9532801.1"/>
    <property type="molecule type" value="Genomic_DNA"/>
</dbReference>
<gene>
    <name evidence="2" type="ORF">AGLY_009882</name>
</gene>
<evidence type="ECO:0000313" key="2">
    <source>
        <dbReference type="EMBL" id="KAE9532801.1"/>
    </source>
</evidence>
<proteinExistence type="predicted"/>
<comment type="caution">
    <text evidence="2">The sequence shown here is derived from an EMBL/GenBank/DDBJ whole genome shotgun (WGS) entry which is preliminary data.</text>
</comment>
<keyword evidence="1" id="KW-0472">Membrane</keyword>
<reference evidence="2 3" key="1">
    <citation type="submission" date="2019-08" db="EMBL/GenBank/DDBJ databases">
        <title>The genome of the soybean aphid Biotype 1, its phylome, world population structure and adaptation to the North American continent.</title>
        <authorList>
            <person name="Giordano R."/>
            <person name="Donthu R.K."/>
            <person name="Hernandez A.G."/>
            <person name="Wright C.L."/>
            <person name="Zimin A.V."/>
        </authorList>
    </citation>
    <scope>NUCLEOTIDE SEQUENCE [LARGE SCALE GENOMIC DNA]</scope>
    <source>
        <tissue evidence="2">Whole aphids</tissue>
    </source>
</reference>
<feature type="transmembrane region" description="Helical" evidence="1">
    <location>
        <begin position="146"/>
        <end position="164"/>
    </location>
</feature>
<feature type="transmembrane region" description="Helical" evidence="1">
    <location>
        <begin position="24"/>
        <end position="51"/>
    </location>
</feature>
<sequence>MSSSSSPPLSHVYHISQIIEPGGAVIAIAVIVVMVVVVTVVVVGVVGSLAAHRGYKSALLHCDSGRRCRNVFRTSTSGRIRRRPRRLRRRVLLSNWGWVRRRRWWLESPHPPSTQQHRPQTSKAKVLNNRPDGHLHRISAFRPQRIPASWLVLVLMLVMMLLLLPLDDHLLQLGLLQHIRQLIVVIKVNHGMLRKKIRRKSILYYLNEEPRTDESQIAVLTIEPIVIKTPCICNTSGSFIFSHRVTLLSWRAVNGIPVVSLRIPRPAMDPFSSFFFHTSCQTVMHSCSRQLSRPMPFRDRTMAAYGIVLISNPDDQYDVKRRSARQLKPLAVVGVMNCGRGKGWSNRLCFTAGFCDWYGRLGTPSDLTEDISSRATSITGIPNRVLALGDKRKNPYSKEYSTMRYKWNNTHTLVERNCAESSCALDCKACGERANRPGGGASNSENRNRFTAVCDRSDRQTI</sequence>
<name>A0A6G0TH70_APHGL</name>
<keyword evidence="3" id="KW-1185">Reference proteome</keyword>
<dbReference type="Proteomes" id="UP000475862">
    <property type="component" value="Unassembled WGS sequence"/>
</dbReference>
<dbReference type="AlphaFoldDB" id="A0A6G0TH70"/>
<keyword evidence="1" id="KW-0812">Transmembrane</keyword>
<organism evidence="2 3">
    <name type="scientific">Aphis glycines</name>
    <name type="common">Soybean aphid</name>
    <dbReference type="NCBI Taxonomy" id="307491"/>
    <lineage>
        <taxon>Eukaryota</taxon>
        <taxon>Metazoa</taxon>
        <taxon>Ecdysozoa</taxon>
        <taxon>Arthropoda</taxon>
        <taxon>Hexapoda</taxon>
        <taxon>Insecta</taxon>
        <taxon>Pterygota</taxon>
        <taxon>Neoptera</taxon>
        <taxon>Paraneoptera</taxon>
        <taxon>Hemiptera</taxon>
        <taxon>Sternorrhyncha</taxon>
        <taxon>Aphidomorpha</taxon>
        <taxon>Aphidoidea</taxon>
        <taxon>Aphididae</taxon>
        <taxon>Aphidini</taxon>
        <taxon>Aphis</taxon>
        <taxon>Aphis</taxon>
    </lineage>
</organism>
<evidence type="ECO:0000313" key="3">
    <source>
        <dbReference type="Proteomes" id="UP000475862"/>
    </source>
</evidence>
<protein>
    <submittedName>
        <fullName evidence="2">Uncharacterized protein</fullName>
    </submittedName>
</protein>
<accession>A0A6G0TH70</accession>